<protein>
    <submittedName>
        <fullName evidence="3">Uncharacterized protein</fullName>
    </submittedName>
</protein>
<comment type="caution">
    <text evidence="3">The sequence shown here is derived from an EMBL/GenBank/DDBJ whole genome shotgun (WGS) entry which is preliminary data.</text>
</comment>
<keyword evidence="4" id="KW-1185">Reference proteome</keyword>
<dbReference type="AlphaFoldDB" id="A0A7V8GMT4"/>
<feature type="compositionally biased region" description="Polar residues" evidence="1">
    <location>
        <begin position="526"/>
        <end position="535"/>
    </location>
</feature>
<name>A0A7V8GMT4_9GAMM</name>
<feature type="signal peptide" evidence="2">
    <location>
        <begin position="1"/>
        <end position="25"/>
    </location>
</feature>
<organism evidence="3 4">
    <name type="scientific">Pseudoxanthomonas broegbernensis</name>
    <dbReference type="NCBI Taxonomy" id="83619"/>
    <lineage>
        <taxon>Bacteria</taxon>
        <taxon>Pseudomonadati</taxon>
        <taxon>Pseudomonadota</taxon>
        <taxon>Gammaproteobacteria</taxon>
        <taxon>Lysobacterales</taxon>
        <taxon>Lysobacteraceae</taxon>
        <taxon>Pseudoxanthomonas</taxon>
    </lineage>
</organism>
<evidence type="ECO:0000256" key="2">
    <source>
        <dbReference type="SAM" id="SignalP"/>
    </source>
</evidence>
<dbReference type="Proteomes" id="UP000462066">
    <property type="component" value="Unassembled WGS sequence"/>
</dbReference>
<evidence type="ECO:0000256" key="1">
    <source>
        <dbReference type="SAM" id="MobiDB-lite"/>
    </source>
</evidence>
<keyword evidence="2" id="KW-0732">Signal</keyword>
<sequence>MTKFNKSLLTAAVVGALALPGLASAADLSYVAGKQISFAKDLIVNDGTTIYTANGLRLTAEAADAARLGTVAGDDITVKVTLTNGAKFDTTADAPTLVAGFLEGVQTGGAPVALGAGPTIVGTPYYSTSGQELNFTYTATGAGVVGAAGDFFLELNSLQITSLVQGLFTGNSVGAEITVQNSSGQQILASSATIATSKWGLAVSDDTSLGDANKTIDVAATPRKSLFSPTGAVGGSAGAAGNGYFNAGALIVDIATAVPVGGGAETYINNYSAVAASPQYNIVATADITVTVTGSDLDAFDGGNVWLDQVATCDSGVDLAGTVSGADATFTSDASDPLWASVTGAPPGPSTVFVCFGAHDDVEINAQDLSGSVSVDYKLPTQRVNPPAASFALLPLRLNGTTLYFQNVNPGDNPTAQSFLRLSNHNTQICPVTIDAKDDKGRLSGEVNLTLKPHASAQLNTTFLDTGSFPAGLVTETGAAGAFGDGAGKWYVRVTAECTNFTASALNRNNDSGTVTDLTPEKGNGAQWSTPTDRL</sequence>
<proteinExistence type="predicted"/>
<evidence type="ECO:0000313" key="3">
    <source>
        <dbReference type="EMBL" id="KAF1686618.1"/>
    </source>
</evidence>
<feature type="region of interest" description="Disordered" evidence="1">
    <location>
        <begin position="509"/>
        <end position="535"/>
    </location>
</feature>
<feature type="chain" id="PRO_5031160289" evidence="2">
    <location>
        <begin position="26"/>
        <end position="535"/>
    </location>
</feature>
<dbReference type="RefSeq" id="WP_162310732.1">
    <property type="nucleotide sequence ID" value="NZ_JACHGU010000001.1"/>
</dbReference>
<dbReference type="EMBL" id="MWIP01000005">
    <property type="protein sequence ID" value="KAF1686618.1"/>
    <property type="molecule type" value="Genomic_DNA"/>
</dbReference>
<accession>A0A7V8GMT4</accession>
<evidence type="ECO:0000313" key="4">
    <source>
        <dbReference type="Proteomes" id="UP000462066"/>
    </source>
</evidence>
<gene>
    <name evidence="3" type="ORF">B1992_06825</name>
</gene>
<reference evidence="3 4" key="1">
    <citation type="submission" date="2017-10" db="EMBL/GenBank/DDBJ databases">
        <title>Whole genome sequencing of Pseudoxanthomonas broegbernensis DSM 12573(T).</title>
        <authorList>
            <person name="Kumar S."/>
            <person name="Bansal K."/>
            <person name="Kaur A."/>
            <person name="Patil P."/>
            <person name="Sharma S."/>
            <person name="Patil P.B."/>
        </authorList>
    </citation>
    <scope>NUCLEOTIDE SEQUENCE [LARGE SCALE GENOMIC DNA]</scope>
    <source>
        <strain evidence="3 4">DSM 12573</strain>
    </source>
</reference>